<evidence type="ECO:0000313" key="13">
    <source>
        <dbReference type="EMBL" id="PVH21494.1"/>
    </source>
</evidence>
<dbReference type="Pfam" id="PF02867">
    <property type="entry name" value="Ribonuc_red_lgC"/>
    <property type="match status" value="1"/>
</dbReference>
<accession>A0A2V1AUP0</accession>
<keyword evidence="6 10" id="KW-0560">Oxidoreductase</keyword>
<reference evidence="13 14" key="1">
    <citation type="submission" date="2017-12" db="EMBL/GenBank/DDBJ databases">
        <title>Genome Sequence of a Multidrug-Resistant Candida haemulonii Isolate from a Patient with Chronic Leg Ulcers in Israel.</title>
        <authorList>
            <person name="Chow N.A."/>
            <person name="Gade L."/>
            <person name="Batra D."/>
            <person name="Rowe L.A."/>
            <person name="Ben-Ami R."/>
            <person name="Loparev V.N."/>
            <person name="Litvintseva A.P."/>
        </authorList>
    </citation>
    <scope>NUCLEOTIDE SEQUENCE [LARGE SCALE GENOMIC DNA]</scope>
    <source>
        <strain evidence="13 14">B11899</strain>
    </source>
</reference>
<dbReference type="PRINTS" id="PR01183">
    <property type="entry name" value="RIBORDTASEM1"/>
</dbReference>
<dbReference type="Proteomes" id="UP000244309">
    <property type="component" value="Unassembled WGS sequence"/>
</dbReference>
<dbReference type="InterPro" id="IPR005144">
    <property type="entry name" value="ATP-cone_dom"/>
</dbReference>
<dbReference type="PANTHER" id="PTHR11573:SF28">
    <property type="entry name" value="RIBONUCLEOSIDE-DIPHOSPHATE REDUCTASE"/>
    <property type="match status" value="1"/>
</dbReference>
<evidence type="ECO:0000259" key="12">
    <source>
        <dbReference type="PROSITE" id="PS51161"/>
    </source>
</evidence>
<keyword evidence="7 10" id="KW-0215">Deoxyribonucleotide synthesis</keyword>
<feature type="domain" description="ATP-cone" evidence="12">
    <location>
        <begin position="2"/>
        <end position="92"/>
    </location>
</feature>
<evidence type="ECO:0000256" key="10">
    <source>
        <dbReference type="RuleBase" id="RU003410"/>
    </source>
</evidence>
<evidence type="ECO:0000256" key="6">
    <source>
        <dbReference type="ARBA" id="ARBA00023002"/>
    </source>
</evidence>
<keyword evidence="4 9" id="KW-0547">Nucleotide-binding</keyword>
<dbReference type="AlphaFoldDB" id="A0A2V1AUP0"/>
<evidence type="ECO:0000256" key="2">
    <source>
        <dbReference type="ARBA" id="ARBA00012274"/>
    </source>
</evidence>
<dbReference type="RefSeq" id="XP_025342434.1">
    <property type="nucleotide sequence ID" value="XM_025484219.1"/>
</dbReference>
<feature type="compositionally biased region" description="Polar residues" evidence="11">
    <location>
        <begin position="853"/>
        <end position="870"/>
    </location>
</feature>
<comment type="catalytic activity">
    <reaction evidence="10">
        <text>a 2'-deoxyribonucleoside 5'-diphosphate + [thioredoxin]-disulfide + H2O = a ribonucleoside 5'-diphosphate + [thioredoxin]-dithiol</text>
        <dbReference type="Rhea" id="RHEA:23252"/>
        <dbReference type="Rhea" id="RHEA-COMP:10698"/>
        <dbReference type="Rhea" id="RHEA-COMP:10700"/>
        <dbReference type="ChEBI" id="CHEBI:15377"/>
        <dbReference type="ChEBI" id="CHEBI:29950"/>
        <dbReference type="ChEBI" id="CHEBI:50058"/>
        <dbReference type="ChEBI" id="CHEBI:57930"/>
        <dbReference type="ChEBI" id="CHEBI:73316"/>
        <dbReference type="EC" id="1.17.4.1"/>
    </reaction>
</comment>
<dbReference type="SUPFAM" id="SSF51998">
    <property type="entry name" value="PFL-like glycyl radical enzymes"/>
    <property type="match status" value="1"/>
</dbReference>
<dbReference type="GO" id="GO:0005971">
    <property type="term" value="C:ribonucleoside-diphosphate reductase complex"/>
    <property type="evidence" value="ECO:0007669"/>
    <property type="project" value="TreeGrafter"/>
</dbReference>
<evidence type="ECO:0000256" key="9">
    <source>
        <dbReference type="PROSITE-ProRule" id="PRU00492"/>
    </source>
</evidence>
<organism evidence="13 14">
    <name type="scientific">Candidozyma haemuli</name>
    <dbReference type="NCBI Taxonomy" id="45357"/>
    <lineage>
        <taxon>Eukaryota</taxon>
        <taxon>Fungi</taxon>
        <taxon>Dikarya</taxon>
        <taxon>Ascomycota</taxon>
        <taxon>Saccharomycotina</taxon>
        <taxon>Pichiomycetes</taxon>
        <taxon>Metschnikowiaceae</taxon>
        <taxon>Candidozyma</taxon>
    </lineage>
</organism>
<dbReference type="CDD" id="cd01679">
    <property type="entry name" value="RNR_I"/>
    <property type="match status" value="1"/>
</dbReference>
<evidence type="ECO:0000256" key="1">
    <source>
        <dbReference type="ARBA" id="ARBA00010406"/>
    </source>
</evidence>
<comment type="function">
    <text evidence="8 10">Provides the precursors necessary for DNA synthesis. Catalyzes the biosynthesis of deoxyribonucleotides from the corresponding ribonucleotides.</text>
</comment>
<comment type="similarity">
    <text evidence="1 10">Belongs to the ribonucleoside diphosphate reductase large chain family.</text>
</comment>
<feature type="compositionally biased region" description="Polar residues" evidence="11">
    <location>
        <begin position="830"/>
        <end position="841"/>
    </location>
</feature>
<protein>
    <recommendedName>
        <fullName evidence="2 10">Ribonucleoside-diphosphate reductase</fullName>
        <ecNumber evidence="2 10">1.17.4.1</ecNumber>
    </recommendedName>
</protein>
<dbReference type="InterPro" id="IPR000788">
    <property type="entry name" value="RNR_lg_C"/>
</dbReference>
<dbReference type="InterPro" id="IPR013346">
    <property type="entry name" value="NrdE_NrdA_C"/>
</dbReference>
<evidence type="ECO:0000313" key="14">
    <source>
        <dbReference type="Proteomes" id="UP000244309"/>
    </source>
</evidence>
<feature type="region of interest" description="Disordered" evidence="11">
    <location>
        <begin position="789"/>
        <end position="870"/>
    </location>
</feature>
<dbReference type="VEuPathDB" id="FungiDB:CXQ85_000475"/>
<dbReference type="Gene3D" id="3.20.70.20">
    <property type="match status" value="1"/>
</dbReference>
<evidence type="ECO:0000256" key="5">
    <source>
        <dbReference type="ARBA" id="ARBA00022840"/>
    </source>
</evidence>
<evidence type="ECO:0000256" key="4">
    <source>
        <dbReference type="ARBA" id="ARBA00022741"/>
    </source>
</evidence>
<keyword evidence="14" id="KW-1185">Reference proteome</keyword>
<dbReference type="InterPro" id="IPR013509">
    <property type="entry name" value="RNR_lsu_N"/>
</dbReference>
<proteinExistence type="inferred from homology"/>
<dbReference type="NCBIfam" id="TIGR02506">
    <property type="entry name" value="NrdE_NrdA"/>
    <property type="match status" value="1"/>
</dbReference>
<dbReference type="GeneID" id="37005808"/>
<dbReference type="SUPFAM" id="SSF48168">
    <property type="entry name" value="R1 subunit of ribonucleotide reductase, N-terminal domain"/>
    <property type="match status" value="1"/>
</dbReference>
<dbReference type="InterPro" id="IPR039718">
    <property type="entry name" value="Rrm1"/>
</dbReference>
<dbReference type="EMBL" id="PKFO01000005">
    <property type="protein sequence ID" value="PVH21494.1"/>
    <property type="molecule type" value="Genomic_DNA"/>
</dbReference>
<dbReference type="UniPathway" id="UPA00326"/>
<dbReference type="STRING" id="45357.A0A2V1AUP0"/>
<evidence type="ECO:0000256" key="8">
    <source>
        <dbReference type="ARBA" id="ARBA00024942"/>
    </source>
</evidence>
<name>A0A2V1AUP0_9ASCO</name>
<sequence length="870" mass="98094">MPLVTSRRHGSEFSRQRLSKLLTLLSAELRLPEDDMAKLIDAIERALPQMLSSDELLSLVAESAASRVVYYPDYALLAGRLEATRTQKLVDIDFASNIKRLAAYVHPKTGEPYPLVNESIVEFVESHREVLNGLIRAKRDFDLAYFGVRTLQKSYLLRLNGVIAETPQYLFLRVALGIHVPTGGSDTLERVAETYRLMSKRYMIHSSPTLFNAGTMNSFLSSCFLVAMEDDSIDGIYKTLHKTALISKGSGGIGLHVNNIRASGSLIRTSNGTSSGLVPMLRVFNNTARYVDQGGNKRPGAIAVYIEPWHADIEDVLDLRKNHGKEEARARDLFYALWIPDLFMRRVKENGMWPLFSPDEAPGLSDVHGEEFEKLFLEYEAKGLAFRTIEAQKLWAQILESQTETGMPFMLYKDSCNRKSNQKNLGTIKSSNLCCEIVEYSAPDETAVCNLGSLALPSFVNHKDNKTLSYNFEKLHKVAKILAKNLDAVIDATEYPVKESETSNKRHRPIAIGVQGLADVFLELRIPFDSPEAAKLNRQIFETIYHAAVESSMELAKIHGPYETFSGSPASQGILQFDLWNHKPEFFNDWDELKAQVQKHGLRNSLLCAPMPTASTSQILGFTECFEPVTSNIYSRRVLSGEYQVVNKYLLQDLIDLGIWTPAMKDRIVMDNGSVQNIKEIPSRLKKLYKTVWEISQKKIVDMAADRGCFIDQSQSMNIFLQNPTFGKLTSCHFYAWEKGLKTGMYYLRTQGAARAIQFTVDHAGALEEASREATPLPRQLERKSYVEVETFTNKRTSDDDSSDEPQSDSYSVKKRKHRAEVRTHKSDPDTQTSNELTPNERQFDSYDIYSDTPLSCNISEPENCESCSG</sequence>
<evidence type="ECO:0000256" key="11">
    <source>
        <dbReference type="SAM" id="MobiDB-lite"/>
    </source>
</evidence>
<evidence type="ECO:0000256" key="3">
    <source>
        <dbReference type="ARBA" id="ARBA00022533"/>
    </source>
</evidence>
<dbReference type="GO" id="GO:0004748">
    <property type="term" value="F:ribonucleoside-diphosphate reductase activity, thioredoxin disulfide as acceptor"/>
    <property type="evidence" value="ECO:0007669"/>
    <property type="project" value="UniProtKB-EC"/>
</dbReference>
<dbReference type="GO" id="GO:0005524">
    <property type="term" value="F:ATP binding"/>
    <property type="evidence" value="ECO:0007669"/>
    <property type="project" value="UniProtKB-UniRule"/>
</dbReference>
<dbReference type="OrthoDB" id="3000483at2759"/>
<dbReference type="EC" id="1.17.4.1" evidence="2 10"/>
<dbReference type="PANTHER" id="PTHR11573">
    <property type="entry name" value="RIBONUCLEOSIDE-DIPHOSPHATE REDUCTASE LARGE CHAIN"/>
    <property type="match status" value="1"/>
</dbReference>
<keyword evidence="3" id="KW-0021">Allosteric enzyme</keyword>
<gene>
    <name evidence="13" type="ORF">CXQ85_000475</name>
</gene>
<dbReference type="InterPro" id="IPR008926">
    <property type="entry name" value="RNR_R1-su_N"/>
</dbReference>
<dbReference type="PROSITE" id="PS51161">
    <property type="entry name" value="ATP_CONE"/>
    <property type="match status" value="1"/>
</dbReference>
<keyword evidence="5 9" id="KW-0067">ATP-binding</keyword>
<comment type="caution">
    <text evidence="13">The sequence shown here is derived from an EMBL/GenBank/DDBJ whole genome shotgun (WGS) entry which is preliminary data.</text>
</comment>
<evidence type="ECO:0000256" key="7">
    <source>
        <dbReference type="ARBA" id="ARBA00023116"/>
    </source>
</evidence>
<dbReference type="Pfam" id="PF00317">
    <property type="entry name" value="Ribonuc_red_lgN"/>
    <property type="match status" value="1"/>
</dbReference>
<dbReference type="GO" id="GO:0009263">
    <property type="term" value="P:deoxyribonucleotide biosynthetic process"/>
    <property type="evidence" value="ECO:0007669"/>
    <property type="project" value="UniProtKB-KW"/>
</dbReference>